<gene>
    <name evidence="3" type="primary">LOC108564542</name>
</gene>
<reference evidence="3" key="1">
    <citation type="submission" date="2025-08" db="UniProtKB">
        <authorList>
            <consortium name="RefSeq"/>
        </authorList>
    </citation>
    <scope>IDENTIFICATION</scope>
    <source>
        <tissue evidence="3">Whole Larva</tissue>
    </source>
</reference>
<evidence type="ECO:0000313" key="2">
    <source>
        <dbReference type="Proteomes" id="UP000695000"/>
    </source>
</evidence>
<accession>A0ABM1MX04</accession>
<dbReference type="GeneID" id="108564542"/>
<name>A0ABM1MX04_NICVS</name>
<dbReference type="RefSeq" id="XP_017779104.1">
    <property type="nucleotide sequence ID" value="XM_017923615.1"/>
</dbReference>
<feature type="chain" id="PRO_5046922500" evidence="1">
    <location>
        <begin position="26"/>
        <end position="100"/>
    </location>
</feature>
<evidence type="ECO:0000313" key="3">
    <source>
        <dbReference type="RefSeq" id="XP_017779104.1"/>
    </source>
</evidence>
<sequence length="100" mass="10999">MMVGRSAVVVAAFMLVAILVEDAECDSKLRLCHEIECPQDAASCTKSFTASPDNKKLITTYSCDGPDGSVITSKVNEEVNKQFDTKVHQPYKITKQFLVI</sequence>
<protein>
    <submittedName>
        <fullName evidence="3">Uncharacterized protein LOC108564542</fullName>
    </submittedName>
</protein>
<feature type="signal peptide" evidence="1">
    <location>
        <begin position="1"/>
        <end position="25"/>
    </location>
</feature>
<dbReference type="Proteomes" id="UP000695000">
    <property type="component" value="Unplaced"/>
</dbReference>
<organism evidence="2 3">
    <name type="scientific">Nicrophorus vespilloides</name>
    <name type="common">Boreal carrion beetle</name>
    <dbReference type="NCBI Taxonomy" id="110193"/>
    <lineage>
        <taxon>Eukaryota</taxon>
        <taxon>Metazoa</taxon>
        <taxon>Ecdysozoa</taxon>
        <taxon>Arthropoda</taxon>
        <taxon>Hexapoda</taxon>
        <taxon>Insecta</taxon>
        <taxon>Pterygota</taxon>
        <taxon>Neoptera</taxon>
        <taxon>Endopterygota</taxon>
        <taxon>Coleoptera</taxon>
        <taxon>Polyphaga</taxon>
        <taxon>Staphyliniformia</taxon>
        <taxon>Silphidae</taxon>
        <taxon>Nicrophorinae</taxon>
        <taxon>Nicrophorus</taxon>
    </lineage>
</organism>
<keyword evidence="1" id="KW-0732">Signal</keyword>
<evidence type="ECO:0000256" key="1">
    <source>
        <dbReference type="SAM" id="SignalP"/>
    </source>
</evidence>
<proteinExistence type="predicted"/>
<keyword evidence="2" id="KW-1185">Reference proteome</keyword>